<feature type="transmembrane region" description="Helical" evidence="1">
    <location>
        <begin position="32"/>
        <end position="50"/>
    </location>
</feature>
<comment type="caution">
    <text evidence="2">The sequence shown here is derived from an EMBL/GenBank/DDBJ whole genome shotgun (WGS) entry which is preliminary data.</text>
</comment>
<keyword evidence="1" id="KW-1133">Transmembrane helix</keyword>
<dbReference type="EMBL" id="JBANRG010000129">
    <property type="protein sequence ID" value="KAK7434236.1"/>
    <property type="molecule type" value="Genomic_DNA"/>
</dbReference>
<keyword evidence="1" id="KW-0812">Transmembrane</keyword>
<dbReference type="Proteomes" id="UP001498398">
    <property type="component" value="Unassembled WGS sequence"/>
</dbReference>
<accession>A0ABR1IKL5</accession>
<sequence length="145" mass="16319">MRVVYLFIHVMQHIFSYTISMNDVQIQISDTLTVITGYALLGIFAVLYFKARSELWRDIFKLKVALVLSVELVATPLLYGIALNPCISYLLLDIVFLAPESIRMLSSDVTAPAQLLSRPANQISLAWIFSCWALGTIFKYVQAAL</sequence>
<feature type="transmembrane region" description="Helical" evidence="1">
    <location>
        <begin position="62"/>
        <end position="82"/>
    </location>
</feature>
<evidence type="ECO:0000313" key="2">
    <source>
        <dbReference type="EMBL" id="KAK7434236.1"/>
    </source>
</evidence>
<evidence type="ECO:0000313" key="3">
    <source>
        <dbReference type="Proteomes" id="UP001498398"/>
    </source>
</evidence>
<reference evidence="2 3" key="1">
    <citation type="submission" date="2024-01" db="EMBL/GenBank/DDBJ databases">
        <title>A draft genome for the cacao thread blight pathogen Marasmiellus scandens.</title>
        <authorList>
            <person name="Baruah I.K."/>
            <person name="Leung J."/>
            <person name="Bukari Y."/>
            <person name="Amoako-Attah I."/>
            <person name="Meinhardt L.W."/>
            <person name="Bailey B.A."/>
            <person name="Cohen S.P."/>
        </authorList>
    </citation>
    <scope>NUCLEOTIDE SEQUENCE [LARGE SCALE GENOMIC DNA]</scope>
    <source>
        <strain evidence="2 3">GH-19</strain>
    </source>
</reference>
<protein>
    <submittedName>
        <fullName evidence="2">Uncharacterized protein</fullName>
    </submittedName>
</protein>
<organism evidence="2 3">
    <name type="scientific">Marasmiellus scandens</name>
    <dbReference type="NCBI Taxonomy" id="2682957"/>
    <lineage>
        <taxon>Eukaryota</taxon>
        <taxon>Fungi</taxon>
        <taxon>Dikarya</taxon>
        <taxon>Basidiomycota</taxon>
        <taxon>Agaricomycotina</taxon>
        <taxon>Agaricomycetes</taxon>
        <taxon>Agaricomycetidae</taxon>
        <taxon>Agaricales</taxon>
        <taxon>Marasmiineae</taxon>
        <taxon>Omphalotaceae</taxon>
        <taxon>Marasmiellus</taxon>
    </lineage>
</organism>
<evidence type="ECO:0000256" key="1">
    <source>
        <dbReference type="SAM" id="Phobius"/>
    </source>
</evidence>
<name>A0ABR1IKL5_9AGAR</name>
<proteinExistence type="predicted"/>
<keyword evidence="1" id="KW-0472">Membrane</keyword>
<keyword evidence="3" id="KW-1185">Reference proteome</keyword>
<gene>
    <name evidence="2" type="ORF">VKT23_020286</name>
</gene>
<feature type="transmembrane region" description="Helical" evidence="1">
    <location>
        <begin position="123"/>
        <end position="141"/>
    </location>
</feature>